<dbReference type="InterPro" id="IPR012947">
    <property type="entry name" value="tRNA_SAD"/>
</dbReference>
<keyword evidence="6 19" id="KW-0436">Ligase</keyword>
<dbReference type="GO" id="GO:0005829">
    <property type="term" value="C:cytosol"/>
    <property type="evidence" value="ECO:0007669"/>
    <property type="project" value="TreeGrafter"/>
</dbReference>
<dbReference type="InterPro" id="IPR045864">
    <property type="entry name" value="aa-tRNA-synth_II/BPL/LPL"/>
</dbReference>
<dbReference type="GO" id="GO:0005524">
    <property type="term" value="F:ATP binding"/>
    <property type="evidence" value="ECO:0007669"/>
    <property type="project" value="UniProtKB-KW"/>
</dbReference>
<dbReference type="GO" id="GO:0046872">
    <property type="term" value="F:metal ion binding"/>
    <property type="evidence" value="ECO:0007669"/>
    <property type="project" value="UniProtKB-KW"/>
</dbReference>
<comment type="function">
    <text evidence="14">Catalyzes the attachment of alanine to tRNA(Ala) in a two-step reaction: alanine is first activated by ATP to form Ala-AMP and then transferred to the acceptor end of tRNA(Ala). Also edits incorrectly charged Ser-tRNA(Ala) and Gly-tRNA(Ala) via its editing domain.</text>
</comment>
<dbReference type="SUPFAM" id="SSF55186">
    <property type="entry name" value="ThrRS/AlaRS common domain"/>
    <property type="match status" value="1"/>
</dbReference>
<evidence type="ECO:0000256" key="15">
    <source>
        <dbReference type="ARBA" id="ARBA00048300"/>
    </source>
</evidence>
<keyword evidence="7" id="KW-0479">Metal-binding</keyword>
<evidence type="ECO:0000256" key="13">
    <source>
        <dbReference type="ARBA" id="ARBA00023146"/>
    </source>
</evidence>
<dbReference type="InterPro" id="IPR009000">
    <property type="entry name" value="Transl_B-barrel_sf"/>
</dbReference>
<evidence type="ECO:0000313" key="19">
    <source>
        <dbReference type="EMBL" id="GCE63289.1"/>
    </source>
</evidence>
<evidence type="ECO:0000256" key="7">
    <source>
        <dbReference type="ARBA" id="ARBA00022723"/>
    </source>
</evidence>
<dbReference type="CDD" id="cd00673">
    <property type="entry name" value="AlaRS_core"/>
    <property type="match status" value="1"/>
</dbReference>
<evidence type="ECO:0000256" key="5">
    <source>
        <dbReference type="ARBA" id="ARBA00022555"/>
    </source>
</evidence>
<evidence type="ECO:0000256" key="14">
    <source>
        <dbReference type="ARBA" id="ARBA00024779"/>
    </source>
</evidence>
<evidence type="ECO:0000259" key="18">
    <source>
        <dbReference type="PROSITE" id="PS50860"/>
    </source>
</evidence>
<gene>
    <name evidence="19" type="primary">alaS</name>
    <name evidence="19" type="ORF">MHSWG343_02760</name>
</gene>
<evidence type="ECO:0000256" key="10">
    <source>
        <dbReference type="ARBA" id="ARBA00022840"/>
    </source>
</evidence>
<dbReference type="GO" id="GO:0004813">
    <property type="term" value="F:alanine-tRNA ligase activity"/>
    <property type="evidence" value="ECO:0007669"/>
    <property type="project" value="UniProtKB-UniRule"/>
</dbReference>
<evidence type="ECO:0000256" key="2">
    <source>
        <dbReference type="ARBA" id="ARBA00013168"/>
    </source>
</evidence>
<dbReference type="Pfam" id="PF07973">
    <property type="entry name" value="tRNA_SAD"/>
    <property type="match status" value="1"/>
</dbReference>
<evidence type="ECO:0000256" key="1">
    <source>
        <dbReference type="ARBA" id="ARBA00008226"/>
    </source>
</evidence>
<dbReference type="FunFam" id="3.30.930.10:FF:000046">
    <property type="entry name" value="Alanine--tRNA ligase"/>
    <property type="match status" value="1"/>
</dbReference>
<dbReference type="Pfam" id="PF01411">
    <property type="entry name" value="tRNA-synt_2c"/>
    <property type="match status" value="1"/>
</dbReference>
<keyword evidence="9" id="KW-0862">Zinc</keyword>
<dbReference type="InterPro" id="IPR018162">
    <property type="entry name" value="Ala-tRNA-ligase_IIc_anticod-bd"/>
</dbReference>
<comment type="caution">
    <text evidence="19">The sequence shown here is derived from an EMBL/GenBank/DDBJ whole genome shotgun (WGS) entry which is preliminary data.</text>
</comment>
<dbReference type="InterPro" id="IPR050058">
    <property type="entry name" value="Ala-tRNA_ligase"/>
</dbReference>
<dbReference type="Gene3D" id="2.40.30.130">
    <property type="match status" value="1"/>
</dbReference>
<dbReference type="InterPro" id="IPR018163">
    <property type="entry name" value="Thr/Ala-tRNA-synth_IIc_edit"/>
</dbReference>
<keyword evidence="10" id="KW-0067">ATP-binding</keyword>
<proteinExistence type="inferred from homology"/>
<dbReference type="Proteomes" id="UP000324831">
    <property type="component" value="Unassembled WGS sequence"/>
</dbReference>
<feature type="coiled-coil region" evidence="17">
    <location>
        <begin position="722"/>
        <end position="756"/>
    </location>
</feature>
<keyword evidence="17" id="KW-0175">Coiled coil</keyword>
<protein>
    <recommendedName>
        <fullName evidence="3 16">Alanine--tRNA ligase</fullName>
        <ecNumber evidence="2 16">6.1.1.7</ecNumber>
    </recommendedName>
</protein>
<keyword evidence="11" id="KW-0694">RNA-binding</keyword>
<evidence type="ECO:0000256" key="8">
    <source>
        <dbReference type="ARBA" id="ARBA00022741"/>
    </source>
</evidence>
<keyword evidence="4" id="KW-0963">Cytoplasm</keyword>
<organism evidence="19 20">
    <name type="scientific">Candidatus Mycoplasma haematohominis</name>
    <dbReference type="NCBI Taxonomy" id="1494318"/>
    <lineage>
        <taxon>Bacteria</taxon>
        <taxon>Bacillati</taxon>
        <taxon>Mycoplasmatota</taxon>
        <taxon>Mollicutes</taxon>
        <taxon>Mycoplasmataceae</taxon>
        <taxon>Mycoplasma</taxon>
    </lineage>
</organism>
<dbReference type="InterPro" id="IPR018165">
    <property type="entry name" value="Ala-tRNA-synth_IIc_core"/>
</dbReference>
<dbReference type="GO" id="GO:0000049">
    <property type="term" value="F:tRNA binding"/>
    <property type="evidence" value="ECO:0007669"/>
    <property type="project" value="UniProtKB-KW"/>
</dbReference>
<dbReference type="SMART" id="SM00863">
    <property type="entry name" value="tRNA_SAD"/>
    <property type="match status" value="1"/>
</dbReference>
<evidence type="ECO:0000256" key="17">
    <source>
        <dbReference type="SAM" id="Coils"/>
    </source>
</evidence>
<comment type="similarity">
    <text evidence="1">Belongs to the class-II aminoacyl-tRNA synthetase family.</text>
</comment>
<evidence type="ECO:0000256" key="3">
    <source>
        <dbReference type="ARBA" id="ARBA00017959"/>
    </source>
</evidence>
<dbReference type="PRINTS" id="PR00980">
    <property type="entry name" value="TRNASYNTHALA"/>
</dbReference>
<name>A0A478FS59_9MOLU</name>
<comment type="catalytic activity">
    <reaction evidence="15">
        <text>tRNA(Ala) + L-alanine + ATP = L-alanyl-tRNA(Ala) + AMP + diphosphate</text>
        <dbReference type="Rhea" id="RHEA:12540"/>
        <dbReference type="Rhea" id="RHEA-COMP:9657"/>
        <dbReference type="Rhea" id="RHEA-COMP:9923"/>
        <dbReference type="ChEBI" id="CHEBI:30616"/>
        <dbReference type="ChEBI" id="CHEBI:33019"/>
        <dbReference type="ChEBI" id="CHEBI:57972"/>
        <dbReference type="ChEBI" id="CHEBI:78442"/>
        <dbReference type="ChEBI" id="CHEBI:78497"/>
        <dbReference type="ChEBI" id="CHEBI:456215"/>
        <dbReference type="EC" id="6.1.1.7"/>
    </reaction>
</comment>
<dbReference type="PANTHER" id="PTHR11777">
    <property type="entry name" value="ALANYL-TRNA SYNTHETASE"/>
    <property type="match status" value="1"/>
</dbReference>
<sequence>MEWTAKKVRETWINFFEKKGYKDVSNRSVIPPPSDKSLLFINSGVAAIKSYFCGDISRPGDKLVSAQKVIRTGDIDSIGESFRHHTYFEMLGNFSIGNASRKEAIELAWELLTVEYQIDPSKLYVTVFEKDEDAYEVWKSIFGSEERIVKCGKDTNFWDMGVGPCGPCTEIYYDKGEEYDLNKKGLDLLRYDIENNRYLEIWNLVFSDFLNVDGVIKESPTKNLDTGAGLERLLAILQNKSNNFETTLFQPIIDFLVNETGISERKKLWASADYFRTSFLLLKEGVKFGNKGREYVLRKIFRTAYLSIQKDSSWKANFGFFLSLIKVIDETLNFYPSLDEHELKFLASEMMVEGHTLHVIQDIFQKFLIEILDKYEKEIPAQEVFNLVTRHGLSLNMVKTALSQQERVFSEEEYEKLWVEHKQKSFNKKITSAFSKQAPDLLLESLPTKFNYRAESIETKIICAYDQHFKKVEDIEKALVGSEIYVVLEETVVFPEAAGQVSDEGSIWDISRNFCVSIQETIKAPNEQILHRIVVPDFDNWKSIISSSFVLLNMPRRLKIERNHTSEHLLYSILKKKINSEITRHSGMKNDQVFNLSIQVPSKVQKENFDLFLINDELNKAIKESIVVNTYWGNLQQAKSKGIVGKFEEIYEKNYDRLRFVDIGNYGTELCIGTHVDNTSQIEEALIVSFKKEQKDIYKFEVITGQAEIELFLASSEIKDKNKFLDNLQNKEKLEKERLQKEKEAFLEDKKMLLEQLLSSEESLNKVKILEKETRSDVAMATFKDLRNYIQNQIVILFFKEGEGFRFFAASNNIDLNSLFVKLREVGCKCGGSSNFGSGMFYGENFKNLLIEFLR</sequence>
<evidence type="ECO:0000256" key="9">
    <source>
        <dbReference type="ARBA" id="ARBA00022833"/>
    </source>
</evidence>
<dbReference type="NCBIfam" id="TIGR00344">
    <property type="entry name" value="alaS"/>
    <property type="match status" value="1"/>
</dbReference>
<evidence type="ECO:0000256" key="6">
    <source>
        <dbReference type="ARBA" id="ARBA00022598"/>
    </source>
</evidence>
<dbReference type="PROSITE" id="PS50860">
    <property type="entry name" value="AA_TRNA_LIGASE_II_ALA"/>
    <property type="match status" value="1"/>
</dbReference>
<dbReference type="InterPro" id="IPR002318">
    <property type="entry name" value="Ala-tRNA-lgiase_IIc"/>
</dbReference>
<evidence type="ECO:0000256" key="16">
    <source>
        <dbReference type="NCBIfam" id="TIGR00344"/>
    </source>
</evidence>
<evidence type="ECO:0000256" key="12">
    <source>
        <dbReference type="ARBA" id="ARBA00022917"/>
    </source>
</evidence>
<keyword evidence="5" id="KW-0820">tRNA-binding</keyword>
<dbReference type="SUPFAM" id="SSF55681">
    <property type="entry name" value="Class II aaRS and biotin synthetases"/>
    <property type="match status" value="1"/>
</dbReference>
<dbReference type="EC" id="6.1.1.7" evidence="2 16"/>
<dbReference type="SUPFAM" id="SSF101353">
    <property type="entry name" value="Putative anticodon-binding domain of alanyl-tRNA synthetase (AlaRS)"/>
    <property type="match status" value="1"/>
</dbReference>
<keyword evidence="12" id="KW-0648">Protein biosynthesis</keyword>
<dbReference type="PANTHER" id="PTHR11777:SF9">
    <property type="entry name" value="ALANINE--TRNA LIGASE, CYTOPLASMIC"/>
    <property type="match status" value="1"/>
</dbReference>
<dbReference type="Gene3D" id="3.30.930.10">
    <property type="entry name" value="Bira Bifunctional Protein, Domain 2"/>
    <property type="match status" value="1"/>
</dbReference>
<feature type="domain" description="Alanyl-transfer RNA synthetases family profile" evidence="18">
    <location>
        <begin position="3"/>
        <end position="714"/>
    </location>
</feature>
<keyword evidence="13" id="KW-0030">Aminoacyl-tRNA synthetase</keyword>
<evidence type="ECO:0000313" key="20">
    <source>
        <dbReference type="Proteomes" id="UP000324831"/>
    </source>
</evidence>
<evidence type="ECO:0000256" key="11">
    <source>
        <dbReference type="ARBA" id="ARBA00022884"/>
    </source>
</evidence>
<dbReference type="InterPro" id="IPR018164">
    <property type="entry name" value="Ala-tRNA-synth_IIc_N"/>
</dbReference>
<dbReference type="Gene3D" id="3.30.980.10">
    <property type="entry name" value="Threonyl-trna Synthetase, Chain A, domain 2"/>
    <property type="match status" value="1"/>
</dbReference>
<dbReference type="GO" id="GO:0006419">
    <property type="term" value="P:alanyl-tRNA aminoacylation"/>
    <property type="evidence" value="ECO:0007669"/>
    <property type="project" value="UniProtKB-UniRule"/>
</dbReference>
<keyword evidence="8" id="KW-0547">Nucleotide-binding</keyword>
<dbReference type="EMBL" id="BIMN01000001">
    <property type="protein sequence ID" value="GCE63289.1"/>
    <property type="molecule type" value="Genomic_DNA"/>
</dbReference>
<dbReference type="GO" id="GO:0002161">
    <property type="term" value="F:aminoacyl-tRNA deacylase activity"/>
    <property type="evidence" value="ECO:0007669"/>
    <property type="project" value="TreeGrafter"/>
</dbReference>
<evidence type="ECO:0000256" key="4">
    <source>
        <dbReference type="ARBA" id="ARBA00022490"/>
    </source>
</evidence>
<accession>A0A478FS59</accession>
<dbReference type="SUPFAM" id="SSF50447">
    <property type="entry name" value="Translation proteins"/>
    <property type="match status" value="1"/>
</dbReference>
<reference evidence="19 20" key="1">
    <citation type="submission" date="2019-01" db="EMBL/GenBank/DDBJ databases">
        <title>Draft genome sequences of Candidatus Mycoplasma haemohominis SWG34-3 identified from a patient with pyrexia, anemia and liver dysfunction.</title>
        <authorList>
            <person name="Sekizuka T."/>
            <person name="Hattori N."/>
            <person name="Katano H."/>
            <person name="Takuma T."/>
            <person name="Ito T."/>
            <person name="Arai N."/>
            <person name="Yanai R."/>
            <person name="Ishii S."/>
            <person name="Miura Y."/>
            <person name="Tokunaga T."/>
            <person name="Watanabe H."/>
            <person name="Nomura N."/>
            <person name="Eguchi J."/>
            <person name="Arai T."/>
            <person name="Hasegawa H."/>
            <person name="Nakamaki T."/>
            <person name="Wakita T."/>
            <person name="Niki Y."/>
            <person name="Kuroda M."/>
        </authorList>
    </citation>
    <scope>NUCLEOTIDE SEQUENCE [LARGE SCALE GENOMIC DNA]</scope>
    <source>
        <strain evidence="19">SWG34-3</strain>
    </source>
</reference>
<dbReference type="AlphaFoldDB" id="A0A478FS59"/>